<dbReference type="InterPro" id="IPR042099">
    <property type="entry name" value="ANL_N_sf"/>
</dbReference>
<dbReference type="GO" id="GO:0003824">
    <property type="term" value="F:catalytic activity"/>
    <property type="evidence" value="ECO:0007669"/>
    <property type="project" value="InterPro"/>
</dbReference>
<organism evidence="7 8">
    <name type="scientific">Chelatococcus caeni</name>
    <dbReference type="NCBI Taxonomy" id="1348468"/>
    <lineage>
        <taxon>Bacteria</taxon>
        <taxon>Pseudomonadati</taxon>
        <taxon>Pseudomonadota</taxon>
        <taxon>Alphaproteobacteria</taxon>
        <taxon>Hyphomicrobiales</taxon>
        <taxon>Chelatococcaceae</taxon>
        <taxon>Chelatococcus</taxon>
    </lineage>
</organism>
<dbReference type="InterPro" id="IPR020806">
    <property type="entry name" value="PKS_PP-bd"/>
</dbReference>
<dbReference type="InterPro" id="IPR045851">
    <property type="entry name" value="AMP-bd_C_sf"/>
</dbReference>
<feature type="domain" description="Carrier" evidence="6">
    <location>
        <begin position="372"/>
        <end position="446"/>
    </location>
</feature>
<evidence type="ECO:0000256" key="5">
    <source>
        <dbReference type="ARBA" id="ARBA00022737"/>
    </source>
</evidence>
<feature type="non-terminal residue" evidence="7">
    <location>
        <position position="1"/>
    </location>
</feature>
<dbReference type="Gene3D" id="3.30.300.30">
    <property type="match status" value="1"/>
</dbReference>
<dbReference type="AlphaFoldDB" id="A0A840C3E1"/>
<protein>
    <submittedName>
        <fullName evidence="7">Amino acid adenylation domain-containing protein/non-ribosomal peptide synthase protein (TIGR01720 family)</fullName>
    </submittedName>
</protein>
<dbReference type="NCBIfam" id="TIGR01733">
    <property type="entry name" value="AA-adenyl-dom"/>
    <property type="match status" value="1"/>
</dbReference>
<dbReference type="SUPFAM" id="SSF47336">
    <property type="entry name" value="ACP-like"/>
    <property type="match status" value="1"/>
</dbReference>
<dbReference type="Pfam" id="PF00501">
    <property type="entry name" value="AMP-binding"/>
    <property type="match status" value="1"/>
</dbReference>
<evidence type="ECO:0000256" key="2">
    <source>
        <dbReference type="ARBA" id="ARBA00006432"/>
    </source>
</evidence>
<dbReference type="SMART" id="SM00823">
    <property type="entry name" value="PKS_PP"/>
    <property type="match status" value="1"/>
</dbReference>
<name>A0A840C3E1_9HYPH</name>
<dbReference type="InterPro" id="IPR010060">
    <property type="entry name" value="NRPS_synth"/>
</dbReference>
<dbReference type="FunFam" id="2.30.38.10:FF:000001">
    <property type="entry name" value="Non-ribosomal peptide synthetase PvdI"/>
    <property type="match status" value="1"/>
</dbReference>
<evidence type="ECO:0000259" key="6">
    <source>
        <dbReference type="PROSITE" id="PS50075"/>
    </source>
</evidence>
<dbReference type="SUPFAM" id="SSF52777">
    <property type="entry name" value="CoA-dependent acyltransferases"/>
    <property type="match status" value="3"/>
</dbReference>
<sequence>ALADEPDTAPDEAGHDLAHPAYVIYTSGSTGRPKGVVVTHVGIASLALGQIERFGVGPTSRVLQFASFSFDAAVSEVAMALVAGGTLVLMPPEGFQSPEQLAALLAGHGVTHVTLPPAVLSVLPVEAVPPDCTVITAGEHCPAEVMARWADARTMINAYGPTETTVCATMSGRLTAGGTPPIGSPIWNSRVYVLDSALRPVGSGVAGELYVGGLSLARGYRGRPDLTAERFVADPFGPPGARMYRTGDIVRRRADGELVFVGRADQQVKIRGHRIEPGEIEAVLNGHVAVARAVVIAREDRPGDRRLVAYCVARAAAVIDGEALRAHAAAQLPAHMLPAAFVMLDSLPLTPNGKLDRRALPAPQLAPVGTTPPRNDREALLCRLFAEVLGLDTVGIDDGFFALGGDSILSIQLVGRARREGLGLMPRDVFERRTPAGLAEAAIDLGAEEAAPEPGEGPVPLTPIVAWLREKGGPIGAFNQAMLLEVPPAIEEAALAGALQAMIDHHDMLRLRLLPGWTPAVSPAGSVVAAECLRRVCARDADGAALEALVAEERAAAERRLSPEDGAMIAAVWFDRGRAPGRLLLVLHHLVVDGVSWRILVEDLGSAFTALEAGEPVALPAVATSFRRWAAHLVEAAHQPQRLAERDLWRGMLADPGARLALPPLDPARDTAGSAGVRRCILGPEVTAPLLTRLPALFHGGVNDVLLTAFALAVADWRERHGLGRGEAVLVDLEGHGREAAAGMDLSRTVGWFTSLFPVRLDPGAIDRRAALAGGEALGLALKRIKEQLRVLPDNGLGYGLLRYLNAEAGQALAVQPAPQMSFNYLGRFPAARGGAWMPAPEGEGLAGGADAAMPLAHAVSLDAQVIDGEDGPRLVADWTFAPALVTPQVVEELAEDWFAALSALVRHAALPGAGGRTPSDVLLGGLSQAEVSVLEREVSGLADVWPLTPLQEGLLFHALYDGAGPDVYTVQLVLELEGRLEAAALKKAAERLVER</sequence>
<comment type="cofactor">
    <cofactor evidence="1">
        <name>pantetheine 4'-phosphate</name>
        <dbReference type="ChEBI" id="CHEBI:47942"/>
    </cofactor>
</comment>
<comment type="similarity">
    <text evidence="2">Belongs to the ATP-dependent AMP-binding enzyme family.</text>
</comment>
<dbReference type="Proteomes" id="UP000577362">
    <property type="component" value="Unassembled WGS sequence"/>
</dbReference>
<accession>A0A840C3E1</accession>
<keyword evidence="4" id="KW-0597">Phosphoprotein</keyword>
<dbReference type="Gene3D" id="3.30.559.30">
    <property type="entry name" value="Nonribosomal peptide synthetase, condensation domain"/>
    <property type="match status" value="1"/>
</dbReference>
<dbReference type="SUPFAM" id="SSF56801">
    <property type="entry name" value="Acetyl-CoA synthetase-like"/>
    <property type="match status" value="1"/>
</dbReference>
<evidence type="ECO:0000256" key="1">
    <source>
        <dbReference type="ARBA" id="ARBA00001957"/>
    </source>
</evidence>
<reference evidence="7 8" key="1">
    <citation type="submission" date="2020-08" db="EMBL/GenBank/DDBJ databases">
        <title>Genomic Encyclopedia of Type Strains, Phase IV (KMG-IV): sequencing the most valuable type-strain genomes for metagenomic binning, comparative biology and taxonomic classification.</title>
        <authorList>
            <person name="Goeker M."/>
        </authorList>
    </citation>
    <scope>NUCLEOTIDE SEQUENCE [LARGE SCALE GENOMIC DNA]</scope>
    <source>
        <strain evidence="7 8">DSM 103737</strain>
    </source>
</reference>
<dbReference type="Gene3D" id="3.40.50.12780">
    <property type="entry name" value="N-terminal domain of ligase-like"/>
    <property type="match status" value="1"/>
</dbReference>
<dbReference type="RefSeq" id="WP_183319147.1">
    <property type="nucleotide sequence ID" value="NZ_JACIEN010000017.1"/>
</dbReference>
<evidence type="ECO:0000313" key="8">
    <source>
        <dbReference type="Proteomes" id="UP000577362"/>
    </source>
</evidence>
<dbReference type="PROSITE" id="PS00012">
    <property type="entry name" value="PHOSPHOPANTETHEINE"/>
    <property type="match status" value="1"/>
</dbReference>
<dbReference type="GO" id="GO:0031177">
    <property type="term" value="F:phosphopantetheine binding"/>
    <property type="evidence" value="ECO:0007669"/>
    <property type="project" value="InterPro"/>
</dbReference>
<evidence type="ECO:0000256" key="4">
    <source>
        <dbReference type="ARBA" id="ARBA00022553"/>
    </source>
</evidence>
<dbReference type="FunFam" id="3.30.300.30:FF:000010">
    <property type="entry name" value="Enterobactin synthetase component F"/>
    <property type="match status" value="1"/>
</dbReference>
<evidence type="ECO:0000256" key="3">
    <source>
        <dbReference type="ARBA" id="ARBA00022450"/>
    </source>
</evidence>
<dbReference type="Pfam" id="PF13193">
    <property type="entry name" value="AMP-binding_C"/>
    <property type="match status" value="1"/>
</dbReference>
<dbReference type="PROSITE" id="PS00455">
    <property type="entry name" value="AMP_BINDING"/>
    <property type="match status" value="1"/>
</dbReference>
<dbReference type="GO" id="GO:0005829">
    <property type="term" value="C:cytosol"/>
    <property type="evidence" value="ECO:0007669"/>
    <property type="project" value="TreeGrafter"/>
</dbReference>
<dbReference type="PANTHER" id="PTHR45527">
    <property type="entry name" value="NONRIBOSOMAL PEPTIDE SYNTHETASE"/>
    <property type="match status" value="1"/>
</dbReference>
<comment type="caution">
    <text evidence="7">The sequence shown here is derived from an EMBL/GenBank/DDBJ whole genome shotgun (WGS) entry which is preliminary data.</text>
</comment>
<proteinExistence type="inferred from homology"/>
<dbReference type="FunFam" id="1.10.1200.10:FF:000005">
    <property type="entry name" value="Nonribosomal peptide synthetase 1"/>
    <property type="match status" value="1"/>
</dbReference>
<dbReference type="GO" id="GO:0043041">
    <property type="term" value="P:amino acid activation for nonribosomal peptide biosynthetic process"/>
    <property type="evidence" value="ECO:0007669"/>
    <property type="project" value="TreeGrafter"/>
</dbReference>
<dbReference type="Pfam" id="PF00668">
    <property type="entry name" value="Condensation"/>
    <property type="match status" value="1"/>
</dbReference>
<gene>
    <name evidence="7" type="ORF">GGR16_005275</name>
</gene>
<keyword evidence="8" id="KW-1185">Reference proteome</keyword>
<keyword evidence="5" id="KW-0677">Repeat</keyword>
<dbReference type="InterPro" id="IPR020845">
    <property type="entry name" value="AMP-binding_CS"/>
</dbReference>
<dbReference type="InterPro" id="IPR001242">
    <property type="entry name" value="Condensation_dom"/>
</dbReference>
<dbReference type="InterPro" id="IPR010071">
    <property type="entry name" value="AA_adenyl_dom"/>
</dbReference>
<dbReference type="InterPro" id="IPR023213">
    <property type="entry name" value="CAT-like_dom_sf"/>
</dbReference>
<dbReference type="EMBL" id="JACIEN010000017">
    <property type="protein sequence ID" value="MBB4020204.1"/>
    <property type="molecule type" value="Genomic_DNA"/>
</dbReference>
<dbReference type="InterPro" id="IPR009081">
    <property type="entry name" value="PP-bd_ACP"/>
</dbReference>
<dbReference type="InterPro" id="IPR025110">
    <property type="entry name" value="AMP-bd_C"/>
</dbReference>
<feature type="non-terminal residue" evidence="7">
    <location>
        <position position="996"/>
    </location>
</feature>
<dbReference type="InterPro" id="IPR006162">
    <property type="entry name" value="Ppantetheine_attach_site"/>
</dbReference>
<dbReference type="GO" id="GO:0044550">
    <property type="term" value="P:secondary metabolite biosynthetic process"/>
    <property type="evidence" value="ECO:0007669"/>
    <property type="project" value="TreeGrafter"/>
</dbReference>
<dbReference type="Pfam" id="PF00550">
    <property type="entry name" value="PP-binding"/>
    <property type="match status" value="1"/>
</dbReference>
<dbReference type="InterPro" id="IPR036736">
    <property type="entry name" value="ACP-like_sf"/>
</dbReference>
<dbReference type="PANTHER" id="PTHR45527:SF1">
    <property type="entry name" value="FATTY ACID SYNTHASE"/>
    <property type="match status" value="1"/>
</dbReference>
<dbReference type="InterPro" id="IPR000873">
    <property type="entry name" value="AMP-dep_synth/lig_dom"/>
</dbReference>
<dbReference type="PROSITE" id="PS50075">
    <property type="entry name" value="CARRIER"/>
    <property type="match status" value="1"/>
</dbReference>
<keyword evidence="3" id="KW-0596">Phosphopantetheine</keyword>
<dbReference type="NCBIfam" id="TIGR01720">
    <property type="entry name" value="NRPS-para261"/>
    <property type="match status" value="1"/>
</dbReference>
<dbReference type="Gene3D" id="1.10.1200.10">
    <property type="entry name" value="ACP-like"/>
    <property type="match status" value="1"/>
</dbReference>
<dbReference type="Gene3D" id="3.30.559.10">
    <property type="entry name" value="Chloramphenicol acetyltransferase-like domain"/>
    <property type="match status" value="2"/>
</dbReference>
<evidence type="ECO:0000313" key="7">
    <source>
        <dbReference type="EMBL" id="MBB4020204.1"/>
    </source>
</evidence>